<protein>
    <submittedName>
        <fullName evidence="2 4">Uncharacterized protein</fullName>
    </submittedName>
</protein>
<evidence type="ECO:0000313" key="3">
    <source>
        <dbReference type="Proteomes" id="UP000272942"/>
    </source>
</evidence>
<dbReference type="Proteomes" id="UP000272942">
    <property type="component" value="Unassembled WGS sequence"/>
</dbReference>
<feature type="region of interest" description="Disordered" evidence="1">
    <location>
        <begin position="128"/>
        <end position="161"/>
    </location>
</feature>
<accession>A0A183B8T7</accession>
<keyword evidence="3" id="KW-1185">Reference proteome</keyword>
<feature type="region of interest" description="Disordered" evidence="1">
    <location>
        <begin position="173"/>
        <end position="209"/>
    </location>
</feature>
<sequence>MSAIRDIILKPPEDNVYDVLKAAILQVHTLSNEERLRQLLDRHPIGDTMLSKHLARLRTLAGPANAHSDIVRRLLLESLPHHAQPTVMALLEDASIDKAASIADKMVVRVGSENNFLVATTSQPYKRNRGRYAVGPSEPRPHCLQHRSSFKDRVPVPTANPCRAKPRLERVAWSAHVSQKQSNQKPSQRKPPKAPDDPNCWFHRGYGYR</sequence>
<gene>
    <name evidence="2" type="ORF">ECPE_LOCUS15623</name>
</gene>
<dbReference type="EMBL" id="UZAN01061206">
    <property type="protein sequence ID" value="VDP92895.1"/>
    <property type="molecule type" value="Genomic_DNA"/>
</dbReference>
<dbReference type="AlphaFoldDB" id="A0A183B8T7"/>
<dbReference type="OrthoDB" id="6262499at2759"/>
<organism evidence="4">
    <name type="scientific">Echinostoma caproni</name>
    <dbReference type="NCBI Taxonomy" id="27848"/>
    <lineage>
        <taxon>Eukaryota</taxon>
        <taxon>Metazoa</taxon>
        <taxon>Spiralia</taxon>
        <taxon>Lophotrochozoa</taxon>
        <taxon>Platyhelminthes</taxon>
        <taxon>Trematoda</taxon>
        <taxon>Digenea</taxon>
        <taxon>Plagiorchiida</taxon>
        <taxon>Echinostomata</taxon>
        <taxon>Echinostomatoidea</taxon>
        <taxon>Echinostomatidae</taxon>
        <taxon>Echinostoma</taxon>
    </lineage>
</organism>
<reference evidence="2 3" key="2">
    <citation type="submission" date="2018-11" db="EMBL/GenBank/DDBJ databases">
        <authorList>
            <consortium name="Pathogen Informatics"/>
        </authorList>
    </citation>
    <scope>NUCLEOTIDE SEQUENCE [LARGE SCALE GENOMIC DNA]</scope>
    <source>
        <strain evidence="2 3">Egypt</strain>
    </source>
</reference>
<reference evidence="4" key="1">
    <citation type="submission" date="2016-06" db="UniProtKB">
        <authorList>
            <consortium name="WormBaseParasite"/>
        </authorList>
    </citation>
    <scope>IDENTIFICATION</scope>
</reference>
<proteinExistence type="predicted"/>
<dbReference type="PANTHER" id="PTHR33327:SF3">
    <property type="entry name" value="RNA-DIRECTED DNA POLYMERASE"/>
    <property type="match status" value="1"/>
</dbReference>
<feature type="compositionally biased region" description="Polar residues" evidence="1">
    <location>
        <begin position="176"/>
        <end position="186"/>
    </location>
</feature>
<evidence type="ECO:0000313" key="4">
    <source>
        <dbReference type="WBParaSite" id="ECPE_0001566201-mRNA-1"/>
    </source>
</evidence>
<evidence type="ECO:0000256" key="1">
    <source>
        <dbReference type="SAM" id="MobiDB-lite"/>
    </source>
</evidence>
<name>A0A183B8T7_9TREM</name>
<evidence type="ECO:0000313" key="2">
    <source>
        <dbReference type="EMBL" id="VDP92895.1"/>
    </source>
</evidence>
<dbReference type="WBParaSite" id="ECPE_0001566201-mRNA-1">
    <property type="protein sequence ID" value="ECPE_0001566201-mRNA-1"/>
    <property type="gene ID" value="ECPE_0001566201"/>
</dbReference>
<dbReference type="PANTHER" id="PTHR33327">
    <property type="entry name" value="ENDONUCLEASE"/>
    <property type="match status" value="1"/>
</dbReference>